<dbReference type="Pfam" id="PF00010">
    <property type="entry name" value="HLH"/>
    <property type="match status" value="1"/>
</dbReference>
<evidence type="ECO:0000313" key="7">
    <source>
        <dbReference type="EMBL" id="QJQ51184.1"/>
    </source>
</evidence>
<feature type="coiled-coil region" evidence="5">
    <location>
        <begin position="61"/>
        <end position="95"/>
    </location>
</feature>
<evidence type="ECO:0000256" key="4">
    <source>
        <dbReference type="ARBA" id="ARBA00023242"/>
    </source>
</evidence>
<proteinExistence type="evidence at transcript level"/>
<dbReference type="Gene3D" id="4.10.280.10">
    <property type="entry name" value="Helix-loop-helix DNA-binding domain"/>
    <property type="match status" value="1"/>
</dbReference>
<accession>A0A6M4C8U9</accession>
<dbReference type="GO" id="GO:0046983">
    <property type="term" value="F:protein dimerization activity"/>
    <property type="evidence" value="ECO:0007669"/>
    <property type="project" value="InterPro"/>
</dbReference>
<dbReference type="SMART" id="SM00353">
    <property type="entry name" value="HLH"/>
    <property type="match status" value="1"/>
</dbReference>
<reference evidence="7" key="1">
    <citation type="submission" date="2019-08" db="EMBL/GenBank/DDBJ databases">
        <authorList>
            <person name="Tain Y."/>
            <person name="Wang H."/>
            <person name="Xu Z."/>
        </authorList>
    </citation>
    <scope>NUCLEOTIDE SEQUENCE</scope>
</reference>
<dbReference type="InterPro" id="IPR045239">
    <property type="entry name" value="bHLH95_bHLH"/>
</dbReference>
<dbReference type="PROSITE" id="PS50888">
    <property type="entry name" value="BHLH"/>
    <property type="match status" value="1"/>
</dbReference>
<keyword evidence="5" id="KW-0175">Coiled coil</keyword>
<name>A0A6M4C8U9_GARJA</name>
<dbReference type="InterPro" id="IPR036638">
    <property type="entry name" value="HLH_DNA-bd_sf"/>
</dbReference>
<dbReference type="SUPFAM" id="SSF47459">
    <property type="entry name" value="HLH, helix-loop-helix DNA-binding domain"/>
    <property type="match status" value="1"/>
</dbReference>
<evidence type="ECO:0000256" key="5">
    <source>
        <dbReference type="SAM" id="Coils"/>
    </source>
</evidence>
<dbReference type="AlphaFoldDB" id="A0A6M4C8U9"/>
<organism evidence="7">
    <name type="scientific">Gardenia jasminoides</name>
    <name type="common">Cape jasmine</name>
    <name type="synonym">Gardenia augusta</name>
    <dbReference type="NCBI Taxonomy" id="114476"/>
    <lineage>
        <taxon>Eukaryota</taxon>
        <taxon>Viridiplantae</taxon>
        <taxon>Streptophyta</taxon>
        <taxon>Embryophyta</taxon>
        <taxon>Tracheophyta</taxon>
        <taxon>Spermatophyta</taxon>
        <taxon>Magnoliopsida</taxon>
        <taxon>eudicotyledons</taxon>
        <taxon>Gunneridae</taxon>
        <taxon>Pentapetalae</taxon>
        <taxon>asterids</taxon>
        <taxon>lamiids</taxon>
        <taxon>Gentianales</taxon>
        <taxon>Rubiaceae</taxon>
        <taxon>Ixoroideae</taxon>
        <taxon>Gardenieae complex</taxon>
        <taxon>Gardenieae - Pavetteae clade</taxon>
        <taxon>Gardenieae</taxon>
        <taxon>Gardenia</taxon>
    </lineage>
</organism>
<keyword evidence="3" id="KW-0804">Transcription</keyword>
<dbReference type="InterPro" id="IPR011598">
    <property type="entry name" value="bHLH_dom"/>
</dbReference>
<keyword evidence="4" id="KW-0539">Nucleus</keyword>
<dbReference type="PANTHER" id="PTHR46665">
    <property type="entry name" value="TRANSCRIPTION FACTOR BHLH041-RELATED-RELATED"/>
    <property type="match status" value="1"/>
</dbReference>
<evidence type="ECO:0000256" key="3">
    <source>
        <dbReference type="ARBA" id="ARBA00023163"/>
    </source>
</evidence>
<dbReference type="CDD" id="cd11393">
    <property type="entry name" value="bHLH_AtbHLH_like"/>
    <property type="match status" value="1"/>
</dbReference>
<sequence>MIELLRKGWKPPTIGPVEAERVRNHKHVMNERMRRERQKRSFEELHKMLPHGTKGDKNSIVQMAAERIRELQRCKEELRRREIELELALAAANHDDGETLEEAKIKLRVVHPSSGINSLLEVLKCLRNTGTETRAIQSNFSSQEFSAVLEIEAKVCLQLCVWKTFVPRYYLTRMFLLSNSTC</sequence>
<protein>
    <submittedName>
        <fullName evidence="7">BHLH transcription factor bHLH7.2</fullName>
    </submittedName>
</protein>
<evidence type="ECO:0000259" key="6">
    <source>
        <dbReference type="PROSITE" id="PS50888"/>
    </source>
</evidence>
<dbReference type="InterPro" id="IPR044658">
    <property type="entry name" value="bHLH92/bHLH041-like"/>
</dbReference>
<feature type="domain" description="BHLH" evidence="6">
    <location>
        <begin position="22"/>
        <end position="71"/>
    </location>
</feature>
<dbReference type="GO" id="GO:0005634">
    <property type="term" value="C:nucleus"/>
    <property type="evidence" value="ECO:0007669"/>
    <property type="project" value="UniProtKB-SubCell"/>
</dbReference>
<evidence type="ECO:0000256" key="2">
    <source>
        <dbReference type="ARBA" id="ARBA00023015"/>
    </source>
</evidence>
<comment type="subcellular location">
    <subcellularLocation>
        <location evidence="1">Nucleus</location>
    </subcellularLocation>
</comment>
<dbReference type="EMBL" id="MN385871">
    <property type="protein sequence ID" value="QJQ51184.1"/>
    <property type="molecule type" value="mRNA"/>
</dbReference>
<evidence type="ECO:0000256" key="1">
    <source>
        <dbReference type="ARBA" id="ARBA00004123"/>
    </source>
</evidence>
<keyword evidence="2" id="KW-0805">Transcription regulation</keyword>
<dbReference type="PANTHER" id="PTHR46665:SF6">
    <property type="entry name" value="TRANSCRIPTION FACTOR BHLH92"/>
    <property type="match status" value="1"/>
</dbReference>
<reference evidence="7" key="2">
    <citation type="journal article" date="2020" name="Biomed. Res. Int.">
        <title>Genome-Wide Characterization and Analysis of bHLH Transcription Factors Related to Crocin Biosynthesis in Gardenia jasminoides Ellis (Rubiaceae).</title>
        <authorList>
            <person name="Tian Y."/>
            <person name="Pu X."/>
            <person name="Yu H."/>
            <person name="Ji A."/>
            <person name="Gao R."/>
            <person name="Hu Y."/>
            <person name="Xu Z."/>
            <person name="Wang H."/>
        </authorList>
    </citation>
    <scope>NUCLEOTIDE SEQUENCE</scope>
</reference>